<dbReference type="GO" id="GO:0004519">
    <property type="term" value="F:endonuclease activity"/>
    <property type="evidence" value="ECO:0007669"/>
    <property type="project" value="UniProtKB-KW"/>
</dbReference>
<evidence type="ECO:0000256" key="1">
    <source>
        <dbReference type="ARBA" id="ARBA00010923"/>
    </source>
</evidence>
<keyword evidence="6" id="KW-1185">Reference proteome</keyword>
<name>A0ABY5SE96_9BACL</name>
<dbReference type="EMBL" id="CP091430">
    <property type="protein sequence ID" value="UVI31008.1"/>
    <property type="molecule type" value="Genomic_DNA"/>
</dbReference>
<feature type="domain" description="Type I restriction modification DNA specificity" evidence="4">
    <location>
        <begin position="63"/>
        <end position="156"/>
    </location>
</feature>
<evidence type="ECO:0000313" key="6">
    <source>
        <dbReference type="Proteomes" id="UP001057877"/>
    </source>
</evidence>
<evidence type="ECO:0000256" key="3">
    <source>
        <dbReference type="ARBA" id="ARBA00023125"/>
    </source>
</evidence>
<dbReference type="RefSeq" id="WP_258387071.1">
    <property type="nucleotide sequence ID" value="NZ_CP091430.1"/>
</dbReference>
<sequence length="378" mass="43320">MGLSKFKLGDLITLSELKNSANIYDLNALKGISIKKAFIDTKADMDGVSLTPYMVVKPDYFAYVTVTSRNGEKITIAHNESKETFIVSSSYNVFYVSRNDILLSDYLFIYFNRPEFDRYTRFNSWGSARETFSWEDMCDIEIDLPPLPIQQKYVNIYNAINQNQQTYDSGLEDLKLACDAYINELRRTLPHKAIGEYIELSDAKNADFQYGIDALRGVSINKVFIETKADMTGVSLKPYLLVEPDAFAYVTITSRNGEKISLAHNGSDETYIVSSSYIVFRINQKDKLIPSYLAMFFSRSEFDRYTRFNSWGSAREAFAWEDMFEVKIPIPDIEVQRSIVNIYNAYLTRRDIKEKLKAQIKDICPILIKGSLGEAKNA</sequence>
<proteinExistence type="inferred from homology"/>
<keyword evidence="5" id="KW-0255">Endonuclease</keyword>
<comment type="similarity">
    <text evidence="1">Belongs to the type-I restriction system S methylase family.</text>
</comment>
<dbReference type="SUPFAM" id="SSF116734">
    <property type="entry name" value="DNA methylase specificity domain"/>
    <property type="match status" value="2"/>
</dbReference>
<keyword evidence="5" id="KW-0540">Nuclease</keyword>
<dbReference type="Proteomes" id="UP001057877">
    <property type="component" value="Chromosome"/>
</dbReference>
<accession>A0ABY5SE96</accession>
<keyword evidence="2" id="KW-0680">Restriction system</keyword>
<evidence type="ECO:0000313" key="5">
    <source>
        <dbReference type="EMBL" id="UVI31008.1"/>
    </source>
</evidence>
<dbReference type="InterPro" id="IPR000055">
    <property type="entry name" value="Restrct_endonuc_typeI_TRD"/>
</dbReference>
<keyword evidence="3" id="KW-0238">DNA-binding</keyword>
<evidence type="ECO:0000259" key="4">
    <source>
        <dbReference type="Pfam" id="PF01420"/>
    </source>
</evidence>
<protein>
    <submittedName>
        <fullName evidence="5">Restriction endonuclease subunit S</fullName>
    </submittedName>
</protein>
<feature type="domain" description="Type I restriction modification DNA specificity" evidence="4">
    <location>
        <begin position="267"/>
        <end position="361"/>
    </location>
</feature>
<dbReference type="PANTHER" id="PTHR30408:SF12">
    <property type="entry name" value="TYPE I RESTRICTION ENZYME MJAVIII SPECIFICITY SUBUNIT"/>
    <property type="match status" value="1"/>
</dbReference>
<evidence type="ECO:0000256" key="2">
    <source>
        <dbReference type="ARBA" id="ARBA00022747"/>
    </source>
</evidence>
<dbReference type="Pfam" id="PF01420">
    <property type="entry name" value="Methylase_S"/>
    <property type="match status" value="2"/>
</dbReference>
<reference evidence="5" key="1">
    <citation type="submission" date="2022-01" db="EMBL/GenBank/DDBJ databases">
        <title>Paenibacillus spongiae sp. nov., isolated from marine sponge.</title>
        <authorList>
            <person name="Li Z."/>
            <person name="Zhang M."/>
        </authorList>
    </citation>
    <scope>NUCLEOTIDE SEQUENCE</scope>
    <source>
        <strain evidence="5">PHS-Z3</strain>
    </source>
</reference>
<dbReference type="PANTHER" id="PTHR30408">
    <property type="entry name" value="TYPE-1 RESTRICTION ENZYME ECOKI SPECIFICITY PROTEIN"/>
    <property type="match status" value="1"/>
</dbReference>
<organism evidence="5 6">
    <name type="scientific">Paenibacillus spongiae</name>
    <dbReference type="NCBI Taxonomy" id="2909671"/>
    <lineage>
        <taxon>Bacteria</taxon>
        <taxon>Bacillati</taxon>
        <taxon>Bacillota</taxon>
        <taxon>Bacilli</taxon>
        <taxon>Bacillales</taxon>
        <taxon>Paenibacillaceae</taxon>
        <taxon>Paenibacillus</taxon>
    </lineage>
</organism>
<keyword evidence="5" id="KW-0378">Hydrolase</keyword>
<dbReference type="Gene3D" id="3.90.220.20">
    <property type="entry name" value="DNA methylase specificity domains"/>
    <property type="match status" value="2"/>
</dbReference>
<dbReference type="InterPro" id="IPR052021">
    <property type="entry name" value="Type-I_RS_S_subunit"/>
</dbReference>
<dbReference type="InterPro" id="IPR044946">
    <property type="entry name" value="Restrct_endonuc_typeI_TRD_sf"/>
</dbReference>
<gene>
    <name evidence="5" type="ORF">L1F29_03845</name>
</gene>